<dbReference type="EMBL" id="BFEA01000021">
    <property type="protein sequence ID" value="GBG61561.1"/>
    <property type="molecule type" value="Genomic_DNA"/>
</dbReference>
<keyword evidence="15" id="KW-1185">Reference proteome</keyword>
<evidence type="ECO:0000256" key="2">
    <source>
        <dbReference type="ARBA" id="ARBA00022741"/>
    </source>
</evidence>
<evidence type="ECO:0000259" key="12">
    <source>
        <dbReference type="PROSITE" id="PS51194"/>
    </source>
</evidence>
<dbReference type="PANTHER" id="PTHR47959:SF21">
    <property type="entry name" value="DEAD-BOX HELICASE 56"/>
    <property type="match status" value="1"/>
</dbReference>
<evidence type="ECO:0000256" key="8">
    <source>
        <dbReference type="ARBA" id="ARBA00047984"/>
    </source>
</evidence>
<reference evidence="14 15" key="1">
    <citation type="journal article" date="2018" name="Cell">
        <title>The Chara Genome: Secondary Complexity and Implications for Plant Terrestrialization.</title>
        <authorList>
            <person name="Nishiyama T."/>
            <person name="Sakayama H."/>
            <person name="Vries J.D."/>
            <person name="Buschmann H."/>
            <person name="Saint-Marcoux D."/>
            <person name="Ullrich K.K."/>
            <person name="Haas F.B."/>
            <person name="Vanderstraeten L."/>
            <person name="Becker D."/>
            <person name="Lang D."/>
            <person name="Vosolsobe S."/>
            <person name="Rombauts S."/>
            <person name="Wilhelmsson P.K.I."/>
            <person name="Janitza P."/>
            <person name="Kern R."/>
            <person name="Heyl A."/>
            <person name="Rumpler F."/>
            <person name="Villalobos L.I.A.C."/>
            <person name="Clay J.M."/>
            <person name="Skokan R."/>
            <person name="Toyoda A."/>
            <person name="Suzuki Y."/>
            <person name="Kagoshima H."/>
            <person name="Schijlen E."/>
            <person name="Tajeshwar N."/>
            <person name="Catarino B."/>
            <person name="Hetherington A.J."/>
            <person name="Saltykova A."/>
            <person name="Bonnot C."/>
            <person name="Breuninger H."/>
            <person name="Symeonidi A."/>
            <person name="Radhakrishnan G.V."/>
            <person name="Van Nieuwerburgh F."/>
            <person name="Deforce D."/>
            <person name="Chang C."/>
            <person name="Karol K.G."/>
            <person name="Hedrich R."/>
            <person name="Ulvskov P."/>
            <person name="Glockner G."/>
            <person name="Delwiche C.F."/>
            <person name="Petrasek J."/>
            <person name="Van de Peer Y."/>
            <person name="Friml J."/>
            <person name="Beilby M."/>
            <person name="Dolan L."/>
            <person name="Kohara Y."/>
            <person name="Sugano S."/>
            <person name="Fujiyama A."/>
            <person name="Delaux P.-M."/>
            <person name="Quint M."/>
            <person name="TheiBen G."/>
            <person name="Hagemann M."/>
            <person name="Harholt J."/>
            <person name="Dunand C."/>
            <person name="Zachgo S."/>
            <person name="Langdale J."/>
            <person name="Maumus F."/>
            <person name="Straeten D.V.D."/>
            <person name="Gould S.B."/>
            <person name="Rensing S.A."/>
        </authorList>
    </citation>
    <scope>NUCLEOTIDE SEQUENCE [LARGE SCALE GENOMIC DNA]</scope>
    <source>
        <strain evidence="14 15">S276</strain>
    </source>
</reference>
<evidence type="ECO:0000259" key="11">
    <source>
        <dbReference type="PROSITE" id="PS51192"/>
    </source>
</evidence>
<dbReference type="GO" id="GO:0005829">
    <property type="term" value="C:cytosol"/>
    <property type="evidence" value="ECO:0007669"/>
    <property type="project" value="TreeGrafter"/>
</dbReference>
<comment type="caution">
    <text evidence="14">The sequence shown here is derived from an EMBL/GenBank/DDBJ whole genome shotgun (WGS) entry which is preliminary data.</text>
</comment>
<feature type="domain" description="DEAD-box RNA helicase Q" evidence="13">
    <location>
        <begin position="25"/>
        <end position="53"/>
    </location>
</feature>
<dbReference type="InterPro" id="IPR001650">
    <property type="entry name" value="Helicase_C-like"/>
</dbReference>
<dbReference type="GO" id="GO:0005524">
    <property type="term" value="F:ATP binding"/>
    <property type="evidence" value="ECO:0007669"/>
    <property type="project" value="UniProtKB-KW"/>
</dbReference>
<dbReference type="EC" id="3.6.4.13" evidence="1"/>
<dbReference type="SMART" id="SM00487">
    <property type="entry name" value="DEXDc"/>
    <property type="match status" value="1"/>
</dbReference>
<evidence type="ECO:0000256" key="9">
    <source>
        <dbReference type="PROSITE-ProRule" id="PRU00552"/>
    </source>
</evidence>
<evidence type="ECO:0000256" key="6">
    <source>
        <dbReference type="ARBA" id="ARBA00022884"/>
    </source>
</evidence>
<feature type="region of interest" description="Disordered" evidence="10">
    <location>
        <begin position="541"/>
        <end position="597"/>
    </location>
</feature>
<evidence type="ECO:0000259" key="13">
    <source>
        <dbReference type="PROSITE" id="PS51195"/>
    </source>
</evidence>
<dbReference type="PANTHER" id="PTHR47959">
    <property type="entry name" value="ATP-DEPENDENT RNA HELICASE RHLE-RELATED"/>
    <property type="match status" value="1"/>
</dbReference>
<dbReference type="SMART" id="SM00490">
    <property type="entry name" value="HELICc"/>
    <property type="match status" value="1"/>
</dbReference>
<accession>A0A388JUT4</accession>
<keyword evidence="5" id="KW-0067">ATP-binding</keyword>
<feature type="compositionally biased region" description="Basic residues" evidence="10">
    <location>
        <begin position="550"/>
        <end position="559"/>
    </location>
</feature>
<gene>
    <name evidence="14" type="ORF">CBR_g22358</name>
</gene>
<evidence type="ECO:0000256" key="4">
    <source>
        <dbReference type="ARBA" id="ARBA00022806"/>
    </source>
</evidence>
<dbReference type="Pfam" id="PF00271">
    <property type="entry name" value="Helicase_C"/>
    <property type="match status" value="2"/>
</dbReference>
<dbReference type="SUPFAM" id="SSF52540">
    <property type="entry name" value="P-loop containing nucleoside triphosphate hydrolases"/>
    <property type="match status" value="2"/>
</dbReference>
<evidence type="ECO:0000256" key="5">
    <source>
        <dbReference type="ARBA" id="ARBA00022840"/>
    </source>
</evidence>
<sequence>MSGKKRKASDDAVARTGARADEGVVAFEAMGLDPRVLQALKKAEISVPTPVQEKCIPLALEGKDVVARAKTGSGKTLAYLLPLVHKLLSSERSTLAADGTANQPSMRAVILVPTRELCQQRAALAASPDIVVTTPARFAQCLKEGVISEAALQGGNLQTLVLDEADLLLSYGYEEDLRQIAALVPRHCQCLLMSATTSTEVDRLKKLVLHNPAILTLTEVDGTEGGAGVPDTVQQFVLNCRKEDKLLYTLALLKLRVVQKKVLMFVKTIDDGYRLKLFLEQFGIHSAVLNSEVPQNSRQHILQEFNRGLFDYLVATDDSKGDEEEGEKDGTVGNETAGDGKPKKKKIKKRKRLGAGEFGVVRGIDFKNVCTVINVDMPATASGYVHRVGRTGRAGQTGVAVSLVLPEEESLLAEIEAAIAADAASDDEAGNCESAITPGTVIGRFPNLTKDAVEALRYRAEDVARGVTRLAVREARALELRLELLNSEKLRAHFEDNPKDLELLKHDKILSKQQPLRHLKSLPSYLRDPTVEAASQRVGMAEAAMGGRRQSSRMKRRGGKDRDPLRSIARKKGGFKQRGGETGGRKAFKGKHAGKKR</sequence>
<dbReference type="Gramene" id="GBG61561">
    <property type="protein sequence ID" value="GBG61561"/>
    <property type="gene ID" value="CBR_g22358"/>
</dbReference>
<dbReference type="PROSITE" id="PS51195">
    <property type="entry name" value="Q_MOTIF"/>
    <property type="match status" value="1"/>
</dbReference>
<keyword evidence="2" id="KW-0547">Nucleotide-binding</keyword>
<feature type="short sequence motif" description="Q motif" evidence="9">
    <location>
        <begin position="25"/>
        <end position="53"/>
    </location>
</feature>
<comment type="catalytic activity">
    <reaction evidence="8">
        <text>ATP + H2O = ADP + phosphate + H(+)</text>
        <dbReference type="Rhea" id="RHEA:13065"/>
        <dbReference type="ChEBI" id="CHEBI:15377"/>
        <dbReference type="ChEBI" id="CHEBI:15378"/>
        <dbReference type="ChEBI" id="CHEBI:30616"/>
        <dbReference type="ChEBI" id="CHEBI:43474"/>
        <dbReference type="ChEBI" id="CHEBI:456216"/>
        <dbReference type="EC" id="3.6.4.13"/>
    </reaction>
</comment>
<dbReference type="GO" id="GO:0016787">
    <property type="term" value="F:hydrolase activity"/>
    <property type="evidence" value="ECO:0007669"/>
    <property type="project" value="UniProtKB-KW"/>
</dbReference>
<evidence type="ECO:0000256" key="1">
    <source>
        <dbReference type="ARBA" id="ARBA00012552"/>
    </source>
</evidence>
<evidence type="ECO:0000313" key="15">
    <source>
        <dbReference type="Proteomes" id="UP000265515"/>
    </source>
</evidence>
<name>A0A388JUT4_CHABU</name>
<keyword evidence="4" id="KW-0347">Helicase</keyword>
<dbReference type="GO" id="GO:0003724">
    <property type="term" value="F:RNA helicase activity"/>
    <property type="evidence" value="ECO:0007669"/>
    <property type="project" value="UniProtKB-EC"/>
</dbReference>
<dbReference type="InterPro" id="IPR011545">
    <property type="entry name" value="DEAD/DEAH_box_helicase_dom"/>
</dbReference>
<dbReference type="OrthoDB" id="1191041at2759"/>
<dbReference type="CDD" id="cd18787">
    <property type="entry name" value="SF2_C_DEAD"/>
    <property type="match status" value="1"/>
</dbReference>
<dbReference type="Gene3D" id="3.40.50.300">
    <property type="entry name" value="P-loop containing nucleotide triphosphate hydrolases"/>
    <property type="match status" value="3"/>
</dbReference>
<feature type="compositionally biased region" description="Basic residues" evidence="10">
    <location>
        <begin position="586"/>
        <end position="597"/>
    </location>
</feature>
<feature type="domain" description="Helicase C-terminal" evidence="12">
    <location>
        <begin position="232"/>
        <end position="434"/>
    </location>
</feature>
<dbReference type="InterPro" id="IPR050079">
    <property type="entry name" value="DEAD_box_RNA_helicase"/>
</dbReference>
<dbReference type="STRING" id="69332.A0A388JUT4"/>
<comment type="similarity">
    <text evidence="7">Belongs to the DEAD box helicase family. DDX56/DBP9 subfamily.</text>
</comment>
<evidence type="ECO:0000256" key="3">
    <source>
        <dbReference type="ARBA" id="ARBA00022801"/>
    </source>
</evidence>
<protein>
    <recommendedName>
        <fullName evidence="1">RNA helicase</fullName>
        <ecNumber evidence="1">3.6.4.13</ecNumber>
    </recommendedName>
</protein>
<dbReference type="CDD" id="cd17961">
    <property type="entry name" value="DEADc_DDX56"/>
    <property type="match status" value="1"/>
</dbReference>
<evidence type="ECO:0000256" key="7">
    <source>
        <dbReference type="ARBA" id="ARBA00038041"/>
    </source>
</evidence>
<dbReference type="InterPro" id="IPR014001">
    <property type="entry name" value="Helicase_ATP-bd"/>
</dbReference>
<evidence type="ECO:0000256" key="10">
    <source>
        <dbReference type="SAM" id="MobiDB-lite"/>
    </source>
</evidence>
<evidence type="ECO:0000313" key="14">
    <source>
        <dbReference type="EMBL" id="GBG61561.1"/>
    </source>
</evidence>
<proteinExistence type="inferred from homology"/>
<dbReference type="InterPro" id="IPR027417">
    <property type="entry name" value="P-loop_NTPase"/>
</dbReference>
<dbReference type="Pfam" id="PF00270">
    <property type="entry name" value="DEAD"/>
    <property type="match status" value="1"/>
</dbReference>
<feature type="domain" description="Helicase ATP-binding" evidence="11">
    <location>
        <begin position="56"/>
        <end position="215"/>
    </location>
</feature>
<dbReference type="PROSITE" id="PS51192">
    <property type="entry name" value="HELICASE_ATP_BIND_1"/>
    <property type="match status" value="1"/>
</dbReference>
<dbReference type="PROSITE" id="PS51194">
    <property type="entry name" value="HELICASE_CTER"/>
    <property type="match status" value="1"/>
</dbReference>
<organism evidence="14 15">
    <name type="scientific">Chara braunii</name>
    <name type="common">Braun's stonewort</name>
    <dbReference type="NCBI Taxonomy" id="69332"/>
    <lineage>
        <taxon>Eukaryota</taxon>
        <taxon>Viridiplantae</taxon>
        <taxon>Streptophyta</taxon>
        <taxon>Charophyceae</taxon>
        <taxon>Charales</taxon>
        <taxon>Characeae</taxon>
        <taxon>Chara</taxon>
    </lineage>
</organism>
<keyword evidence="6" id="KW-0694">RNA-binding</keyword>
<dbReference type="InterPro" id="IPR014014">
    <property type="entry name" value="RNA_helicase_DEAD_Q_motif"/>
</dbReference>
<dbReference type="Proteomes" id="UP000265515">
    <property type="component" value="Unassembled WGS sequence"/>
</dbReference>
<dbReference type="OMA" id="NASEQCV"/>
<keyword evidence="3" id="KW-0378">Hydrolase</keyword>
<dbReference type="GO" id="GO:0003729">
    <property type="term" value="F:mRNA binding"/>
    <property type="evidence" value="ECO:0007669"/>
    <property type="project" value="EnsemblPlants"/>
</dbReference>
<feature type="region of interest" description="Disordered" evidence="10">
    <location>
        <begin position="318"/>
        <end position="348"/>
    </location>
</feature>
<dbReference type="AlphaFoldDB" id="A0A388JUT4"/>